<dbReference type="EMBL" id="CP020953">
    <property type="protein sequence ID" value="AWI06025.1"/>
    <property type="molecule type" value="Genomic_DNA"/>
</dbReference>
<dbReference type="GO" id="GO:0005737">
    <property type="term" value="C:cytoplasm"/>
    <property type="evidence" value="ECO:0007669"/>
    <property type="project" value="TreeGrafter"/>
</dbReference>
<dbReference type="SFLD" id="SFLDG01065">
    <property type="entry name" value="anaerobic_coproporphyrinogen-I"/>
    <property type="match status" value="1"/>
</dbReference>
<dbReference type="PANTHER" id="PTHR13932">
    <property type="entry name" value="COPROPORPHYRINIGEN III OXIDASE"/>
    <property type="match status" value="1"/>
</dbReference>
<keyword evidence="3" id="KW-0479">Metal-binding</keyword>
<dbReference type="SFLD" id="SFLDS00029">
    <property type="entry name" value="Radical_SAM"/>
    <property type="match status" value="1"/>
</dbReference>
<dbReference type="GO" id="GO:0046872">
    <property type="term" value="F:metal ion binding"/>
    <property type="evidence" value="ECO:0007669"/>
    <property type="project" value="UniProtKB-KW"/>
</dbReference>
<name>A0A2U8DUE0_9CLOT</name>
<dbReference type="InterPro" id="IPR034505">
    <property type="entry name" value="Coproporphyrinogen-III_oxidase"/>
</dbReference>
<dbReference type="PROSITE" id="PS51918">
    <property type="entry name" value="RADICAL_SAM"/>
    <property type="match status" value="1"/>
</dbReference>
<evidence type="ECO:0000259" key="6">
    <source>
        <dbReference type="PROSITE" id="PS51918"/>
    </source>
</evidence>
<evidence type="ECO:0000313" key="7">
    <source>
        <dbReference type="EMBL" id="AWI06025.1"/>
    </source>
</evidence>
<reference evidence="8" key="1">
    <citation type="submission" date="2017-04" db="EMBL/GenBank/DDBJ databases">
        <authorList>
            <person name="Song Y."/>
            <person name="Cho B.-K."/>
        </authorList>
    </citation>
    <scope>NUCLEOTIDE SEQUENCE [LARGE SCALE GENOMIC DNA]</scope>
    <source>
        <strain evidence="8">SL1</strain>
    </source>
</reference>
<dbReference type="Gene3D" id="3.20.20.70">
    <property type="entry name" value="Aldolase class I"/>
    <property type="match status" value="1"/>
</dbReference>
<keyword evidence="5" id="KW-0411">Iron-sulfur</keyword>
<dbReference type="InterPro" id="IPR007197">
    <property type="entry name" value="rSAM"/>
</dbReference>
<evidence type="ECO:0000256" key="2">
    <source>
        <dbReference type="ARBA" id="ARBA00022691"/>
    </source>
</evidence>
<dbReference type="GO" id="GO:0006779">
    <property type="term" value="P:porphyrin-containing compound biosynthetic process"/>
    <property type="evidence" value="ECO:0007669"/>
    <property type="project" value="TreeGrafter"/>
</dbReference>
<feature type="domain" description="Radical SAM core" evidence="6">
    <location>
        <begin position="28"/>
        <end position="249"/>
    </location>
</feature>
<keyword evidence="8" id="KW-1185">Reference proteome</keyword>
<dbReference type="Pfam" id="PF04055">
    <property type="entry name" value="Radical_SAM"/>
    <property type="match status" value="1"/>
</dbReference>
<evidence type="ECO:0000256" key="4">
    <source>
        <dbReference type="ARBA" id="ARBA00023004"/>
    </source>
</evidence>
<dbReference type="RefSeq" id="WP_032076300.1">
    <property type="nucleotide sequence ID" value="NZ_CP020953.1"/>
</dbReference>
<dbReference type="InterPro" id="IPR006638">
    <property type="entry name" value="Elp3/MiaA/NifB-like_rSAM"/>
</dbReference>
<evidence type="ECO:0000256" key="1">
    <source>
        <dbReference type="ARBA" id="ARBA00017228"/>
    </source>
</evidence>
<sequence>MITNLLRLLFTRSLKPFTFTNENKYEFNMDVPELGIYVHIPFCTTICPFCPYNKVKYDKSLASSYKDALTKEIQMVSALNKKKTNINSVYFGGGSPALMLEHLSDILNVLRTNFHIKSNIGIELHPRDINTETLVKLKNIGFNMVSIGIQSFEEKYLNILGREYINGAEKVKMAAAAGFTTIDVDLMFGIKSQSKESLKNDFITAFNSGATQVSTYPFIDFSYANNESKPLGKKHKKELLEYLESISGELQCIRTSVWTFGKKGIPKYSSITRDSFIGFGPSATTLLNDFFKVNTFSVVEYIKCINNEKIPTSLTLSFNKKTRALYWLFWNSYTLKINNKKFKKLFNTDLDYIFKFELQLGMFLGLIRKTNEGYELTKKGTYKYHLVEQAYTHQYIDKTWRIAQQEAWPDKINLY</sequence>
<accession>A0A2U8DUE0</accession>
<dbReference type="GO" id="GO:0003824">
    <property type="term" value="F:catalytic activity"/>
    <property type="evidence" value="ECO:0007669"/>
    <property type="project" value="InterPro"/>
</dbReference>
<dbReference type="SMART" id="SM00729">
    <property type="entry name" value="Elp3"/>
    <property type="match status" value="1"/>
</dbReference>
<evidence type="ECO:0000256" key="3">
    <source>
        <dbReference type="ARBA" id="ARBA00022723"/>
    </source>
</evidence>
<keyword evidence="4" id="KW-0408">Iron</keyword>
<evidence type="ECO:0000256" key="5">
    <source>
        <dbReference type="ARBA" id="ARBA00023014"/>
    </source>
</evidence>
<dbReference type="InterPro" id="IPR058240">
    <property type="entry name" value="rSAM_sf"/>
</dbReference>
<dbReference type="OrthoDB" id="9808022at2"/>
<dbReference type="PANTHER" id="PTHR13932:SF5">
    <property type="entry name" value="RADICAL S-ADENOSYL METHIONINE DOMAIN-CONTAINING PROTEIN 1, MITOCHONDRIAL"/>
    <property type="match status" value="1"/>
</dbReference>
<evidence type="ECO:0000313" key="8">
    <source>
        <dbReference type="Proteomes" id="UP000244910"/>
    </source>
</evidence>
<protein>
    <recommendedName>
        <fullName evidence="1">Heme chaperone HemW</fullName>
    </recommendedName>
</protein>
<dbReference type="CDD" id="cd01335">
    <property type="entry name" value="Radical_SAM"/>
    <property type="match status" value="1"/>
</dbReference>
<gene>
    <name evidence="7" type="ORF">B9W14_16460</name>
</gene>
<dbReference type="GO" id="GO:0051539">
    <property type="term" value="F:4 iron, 4 sulfur cluster binding"/>
    <property type="evidence" value="ECO:0007669"/>
    <property type="project" value="TreeGrafter"/>
</dbReference>
<dbReference type="InterPro" id="IPR013785">
    <property type="entry name" value="Aldolase_TIM"/>
</dbReference>
<keyword evidence="2" id="KW-0949">S-adenosyl-L-methionine</keyword>
<proteinExistence type="predicted"/>
<dbReference type="Proteomes" id="UP000244910">
    <property type="component" value="Chromosome"/>
</dbReference>
<dbReference type="KEGG" id="cdrk:B9W14_16460"/>
<dbReference type="AlphaFoldDB" id="A0A2U8DUE0"/>
<dbReference type="SUPFAM" id="SSF102114">
    <property type="entry name" value="Radical SAM enzymes"/>
    <property type="match status" value="1"/>
</dbReference>
<organism evidence="7 8">
    <name type="scientific">Clostridium drakei</name>
    <dbReference type="NCBI Taxonomy" id="332101"/>
    <lineage>
        <taxon>Bacteria</taxon>
        <taxon>Bacillati</taxon>
        <taxon>Bacillota</taxon>
        <taxon>Clostridia</taxon>
        <taxon>Eubacteriales</taxon>
        <taxon>Clostridiaceae</taxon>
        <taxon>Clostridium</taxon>
    </lineage>
</organism>